<dbReference type="SUPFAM" id="SSF54236">
    <property type="entry name" value="Ubiquitin-like"/>
    <property type="match status" value="1"/>
</dbReference>
<dbReference type="EMBL" id="KN840540">
    <property type="protein sequence ID" value="KIP05548.1"/>
    <property type="molecule type" value="Genomic_DNA"/>
</dbReference>
<reference evidence="4 5" key="1">
    <citation type="journal article" date="2014" name="PLoS Genet.">
        <title>Analysis of the Phlebiopsis gigantea genome, transcriptome and secretome provides insight into its pioneer colonization strategies of wood.</title>
        <authorList>
            <person name="Hori C."/>
            <person name="Ishida T."/>
            <person name="Igarashi K."/>
            <person name="Samejima M."/>
            <person name="Suzuki H."/>
            <person name="Master E."/>
            <person name="Ferreira P."/>
            <person name="Ruiz-Duenas F.J."/>
            <person name="Held B."/>
            <person name="Canessa P."/>
            <person name="Larrondo L.F."/>
            <person name="Schmoll M."/>
            <person name="Druzhinina I.S."/>
            <person name="Kubicek C.P."/>
            <person name="Gaskell J.A."/>
            <person name="Kersten P."/>
            <person name="St John F."/>
            <person name="Glasner J."/>
            <person name="Sabat G."/>
            <person name="Splinter BonDurant S."/>
            <person name="Syed K."/>
            <person name="Yadav J."/>
            <person name="Mgbeahuruike A.C."/>
            <person name="Kovalchuk A."/>
            <person name="Asiegbu F.O."/>
            <person name="Lackner G."/>
            <person name="Hoffmeister D."/>
            <person name="Rencoret J."/>
            <person name="Gutierrez A."/>
            <person name="Sun H."/>
            <person name="Lindquist E."/>
            <person name="Barry K."/>
            <person name="Riley R."/>
            <person name="Grigoriev I.V."/>
            <person name="Henrissat B."/>
            <person name="Kues U."/>
            <person name="Berka R.M."/>
            <person name="Martinez A.T."/>
            <person name="Covert S.F."/>
            <person name="Blanchette R.A."/>
            <person name="Cullen D."/>
        </authorList>
    </citation>
    <scope>NUCLEOTIDE SEQUENCE [LARGE SCALE GENOMIC DNA]</scope>
    <source>
        <strain evidence="4 5">11061_1 CR5-6</strain>
    </source>
</reference>
<sequence length="326" mass="35972">MASISTQSLDFTVTHRGNSYPVSLCPDATVDQLQSTLEELTSVPRANQKLLYKGKKSALREGDALAAAGFKTGLKVQMLGSTAEELGEMKQVEGEHQRRERIMKERALKPQAKVRSTASPSSSAALQFRFHEIVPLPHLPSPESARALLARLASDPAIVHVMQQHRFAVGTLTELAPHEQPHLLGLNVNAGQAIKLRLRTDAYDGFRTYKEVRRVLCHELTHNVWGDHDNNFKELNSQLNREVAGFERSAAEGAHQLRSSTGAYEPLEADAHMGHVLGGSSTGAAQDSREERRRRMLEATMSRLRREEEELEQSCGTAGPAADQQS</sequence>
<dbReference type="InterPro" id="IPR013536">
    <property type="entry name" value="WLM_dom"/>
</dbReference>
<dbReference type="Pfam" id="PF08325">
    <property type="entry name" value="WLM"/>
    <property type="match status" value="1"/>
</dbReference>
<dbReference type="InterPro" id="IPR000626">
    <property type="entry name" value="Ubiquitin-like_dom"/>
</dbReference>
<dbReference type="HOGENOM" id="CLU_056790_1_0_1"/>
<evidence type="ECO:0000313" key="4">
    <source>
        <dbReference type="EMBL" id="KIP05548.1"/>
    </source>
</evidence>
<evidence type="ECO:0000259" key="2">
    <source>
        <dbReference type="PROSITE" id="PS50053"/>
    </source>
</evidence>
<dbReference type="PANTHER" id="PTHR47795:SF1">
    <property type="entry name" value="DNA-DEPENDENT METALLOPROTEASE WSS1 HOMOLOG 2"/>
    <property type="match status" value="1"/>
</dbReference>
<dbReference type="Pfam" id="PF00240">
    <property type="entry name" value="ubiquitin"/>
    <property type="match status" value="1"/>
</dbReference>
<feature type="region of interest" description="Disordered" evidence="1">
    <location>
        <begin position="275"/>
        <end position="326"/>
    </location>
</feature>
<name>A0A0C3PHY8_PHLG1</name>
<dbReference type="Proteomes" id="UP000053257">
    <property type="component" value="Unassembled WGS sequence"/>
</dbReference>
<dbReference type="InterPro" id="IPR029071">
    <property type="entry name" value="Ubiquitin-like_domsf"/>
</dbReference>
<accession>A0A0C3PHY8</accession>
<dbReference type="Gene3D" id="3.10.20.90">
    <property type="entry name" value="Phosphatidylinositol 3-kinase Catalytic Subunit, Chain A, domain 1"/>
    <property type="match status" value="1"/>
</dbReference>
<evidence type="ECO:0000313" key="5">
    <source>
        <dbReference type="Proteomes" id="UP000053257"/>
    </source>
</evidence>
<proteinExistence type="predicted"/>
<feature type="domain" description="WLM" evidence="3">
    <location>
        <begin position="121"/>
        <end position="305"/>
    </location>
</feature>
<evidence type="ECO:0000259" key="3">
    <source>
        <dbReference type="PROSITE" id="PS51397"/>
    </source>
</evidence>
<protein>
    <recommendedName>
        <fullName evidence="6">WLM domain-containing protein</fullName>
    </recommendedName>
</protein>
<dbReference type="GO" id="GO:0070628">
    <property type="term" value="F:proteasome binding"/>
    <property type="evidence" value="ECO:0007669"/>
    <property type="project" value="TreeGrafter"/>
</dbReference>
<dbReference type="PROSITE" id="PS51397">
    <property type="entry name" value="WLM"/>
    <property type="match status" value="1"/>
</dbReference>
<feature type="domain" description="Ubiquitin-like" evidence="2">
    <location>
        <begin position="9"/>
        <end position="79"/>
    </location>
</feature>
<dbReference type="PROSITE" id="PS50053">
    <property type="entry name" value="UBIQUITIN_2"/>
    <property type="match status" value="1"/>
</dbReference>
<evidence type="ECO:0008006" key="6">
    <source>
        <dbReference type="Google" id="ProtNLM"/>
    </source>
</evidence>
<dbReference type="STRING" id="745531.A0A0C3PHY8"/>
<gene>
    <name evidence="4" type="ORF">PHLGIDRAFT_74106</name>
</gene>
<dbReference type="PANTHER" id="PTHR47795">
    <property type="entry name" value="UBIQUITIN AND WLM DOMAIN-CONTAINING METALLOPROTEASE SPCC1442.07C"/>
    <property type="match status" value="1"/>
</dbReference>
<evidence type="ECO:0000256" key="1">
    <source>
        <dbReference type="SAM" id="MobiDB-lite"/>
    </source>
</evidence>
<feature type="compositionally biased region" description="Basic and acidic residues" evidence="1">
    <location>
        <begin position="287"/>
        <end position="297"/>
    </location>
</feature>
<keyword evidence="5" id="KW-1185">Reference proteome</keyword>
<dbReference type="SMART" id="SM00213">
    <property type="entry name" value="UBQ"/>
    <property type="match status" value="1"/>
</dbReference>
<dbReference type="AlphaFoldDB" id="A0A0C3PHY8"/>
<organism evidence="4 5">
    <name type="scientific">Phlebiopsis gigantea (strain 11061_1 CR5-6)</name>
    <name type="common">White-rot fungus</name>
    <name type="synonym">Peniophora gigantea</name>
    <dbReference type="NCBI Taxonomy" id="745531"/>
    <lineage>
        <taxon>Eukaryota</taxon>
        <taxon>Fungi</taxon>
        <taxon>Dikarya</taxon>
        <taxon>Basidiomycota</taxon>
        <taxon>Agaricomycotina</taxon>
        <taxon>Agaricomycetes</taxon>
        <taxon>Polyporales</taxon>
        <taxon>Phanerochaetaceae</taxon>
        <taxon>Phlebiopsis</taxon>
    </lineage>
</organism>
<dbReference type="OrthoDB" id="49605at2759"/>